<comment type="similarity">
    <text evidence="2 9">Belongs to the cytochrome P450 family.</text>
</comment>
<evidence type="ECO:0000256" key="7">
    <source>
        <dbReference type="ARBA" id="ARBA00023033"/>
    </source>
</evidence>
<keyword evidence="4 9" id="KW-0479">Metal-binding</keyword>
<sequence length="397" mass="43966">MTEQPRYPMRRRCPFDPPPELARLQAAEPVSRVRLWDGSTPWLVTRYDDVREMLRDPRVSADTDRPGYPFPTPSMAASRGELKTFMRRDGAEHSAGRRPLVPHFTARQAETLRPGIQRIADELTDHLLAGPRPADLVESFALPVSSLVICELLGVPYADRAFFHRTGRSMVSPAVTPAESVAAARELMAYLDDLVARKTAGPGDDLLGRLAAEWLAPGRMTRREIAEMGQLLLIAGYETTANMIALGVVALLEHPAQLARLREDPGLLPGAVEELLRYLSIVHIGRRRTATADLVVGGRRIREGEGMIAATDIADRDESVYSQPDVLDLRRAPRHHLAFGSGPHQCLGQALARVELQVVYGTLLRRVPALALAVPADQLRYKDEMVVYGVHELPVTW</sequence>
<evidence type="ECO:0000256" key="8">
    <source>
        <dbReference type="ARBA" id="ARBA00055433"/>
    </source>
</evidence>
<dbReference type="PRINTS" id="PR00359">
    <property type="entry name" value="BP450"/>
</dbReference>
<protein>
    <submittedName>
        <fullName evidence="10">Cytochrome P450</fullName>
    </submittedName>
</protein>
<comment type="pathway">
    <text evidence="1">Antibiotic biosynthesis; vancomycin biosynthesis.</text>
</comment>
<evidence type="ECO:0000256" key="9">
    <source>
        <dbReference type="RuleBase" id="RU000461"/>
    </source>
</evidence>
<dbReference type="Gene3D" id="1.10.630.10">
    <property type="entry name" value="Cytochrome P450"/>
    <property type="match status" value="1"/>
</dbReference>
<dbReference type="GO" id="GO:0020037">
    <property type="term" value="F:heme binding"/>
    <property type="evidence" value="ECO:0007669"/>
    <property type="project" value="InterPro"/>
</dbReference>
<name>A0A8H9ME97_9PSEU</name>
<dbReference type="Pfam" id="PF00067">
    <property type="entry name" value="p450"/>
    <property type="match status" value="1"/>
</dbReference>
<dbReference type="SUPFAM" id="SSF48264">
    <property type="entry name" value="Cytochrome P450"/>
    <property type="match status" value="1"/>
</dbReference>
<dbReference type="InterPro" id="IPR002397">
    <property type="entry name" value="Cyt_P450_B"/>
</dbReference>
<dbReference type="OrthoDB" id="3664945at2"/>
<evidence type="ECO:0000256" key="4">
    <source>
        <dbReference type="ARBA" id="ARBA00022723"/>
    </source>
</evidence>
<dbReference type="GO" id="GO:0005506">
    <property type="term" value="F:iron ion binding"/>
    <property type="evidence" value="ECO:0007669"/>
    <property type="project" value="InterPro"/>
</dbReference>
<gene>
    <name evidence="10" type="ORF">GCM10017566_50460</name>
</gene>
<dbReference type="RefSeq" id="WP_145933373.1">
    <property type="nucleotide sequence ID" value="NZ_BNAV01000008.1"/>
</dbReference>
<dbReference type="PROSITE" id="PS00086">
    <property type="entry name" value="CYTOCHROME_P450"/>
    <property type="match status" value="1"/>
</dbReference>
<evidence type="ECO:0000256" key="1">
    <source>
        <dbReference type="ARBA" id="ARBA00004660"/>
    </source>
</evidence>
<dbReference type="InterPro" id="IPR017972">
    <property type="entry name" value="Cyt_P450_CS"/>
</dbReference>
<evidence type="ECO:0000256" key="5">
    <source>
        <dbReference type="ARBA" id="ARBA00023002"/>
    </source>
</evidence>
<dbReference type="InterPro" id="IPR001128">
    <property type="entry name" value="Cyt_P450"/>
</dbReference>
<reference evidence="10" key="1">
    <citation type="journal article" date="2014" name="Int. J. Syst. Evol. Microbiol.">
        <title>Complete genome sequence of Corynebacterium casei LMG S-19264T (=DSM 44701T), isolated from a smear-ripened cheese.</title>
        <authorList>
            <consortium name="US DOE Joint Genome Institute (JGI-PGF)"/>
            <person name="Walter F."/>
            <person name="Albersmeier A."/>
            <person name="Kalinowski J."/>
            <person name="Ruckert C."/>
        </authorList>
    </citation>
    <scope>NUCLEOTIDE SEQUENCE</scope>
    <source>
        <strain evidence="10">CGMCC 4.7679</strain>
    </source>
</reference>
<dbReference type="PANTHER" id="PTHR46696:SF1">
    <property type="entry name" value="CYTOCHROME P450 YJIB-RELATED"/>
    <property type="match status" value="1"/>
</dbReference>
<keyword evidence="5 9" id="KW-0560">Oxidoreductase</keyword>
<dbReference type="GO" id="GO:0004497">
    <property type="term" value="F:monooxygenase activity"/>
    <property type="evidence" value="ECO:0007669"/>
    <property type="project" value="UniProtKB-KW"/>
</dbReference>
<evidence type="ECO:0000256" key="6">
    <source>
        <dbReference type="ARBA" id="ARBA00023004"/>
    </source>
</evidence>
<dbReference type="InterPro" id="IPR036396">
    <property type="entry name" value="Cyt_P450_sf"/>
</dbReference>
<reference evidence="10" key="2">
    <citation type="submission" date="2020-09" db="EMBL/GenBank/DDBJ databases">
        <authorList>
            <person name="Sun Q."/>
            <person name="Zhou Y."/>
        </authorList>
    </citation>
    <scope>NUCLEOTIDE SEQUENCE</scope>
    <source>
        <strain evidence="10">CGMCC 4.7679</strain>
    </source>
</reference>
<evidence type="ECO:0000256" key="3">
    <source>
        <dbReference type="ARBA" id="ARBA00022617"/>
    </source>
</evidence>
<evidence type="ECO:0000256" key="2">
    <source>
        <dbReference type="ARBA" id="ARBA00010617"/>
    </source>
</evidence>
<evidence type="ECO:0000313" key="11">
    <source>
        <dbReference type="Proteomes" id="UP000658656"/>
    </source>
</evidence>
<keyword evidence="6 9" id="KW-0408">Iron</keyword>
<dbReference type="Proteomes" id="UP000658656">
    <property type="component" value="Unassembled WGS sequence"/>
</dbReference>
<dbReference type="GO" id="GO:0016705">
    <property type="term" value="F:oxidoreductase activity, acting on paired donors, with incorporation or reduction of molecular oxygen"/>
    <property type="evidence" value="ECO:0007669"/>
    <property type="project" value="InterPro"/>
</dbReference>
<keyword evidence="7 9" id="KW-0503">Monooxygenase</keyword>
<keyword evidence="11" id="KW-1185">Reference proteome</keyword>
<dbReference type="FunFam" id="1.10.630.10:FF:000018">
    <property type="entry name" value="Cytochrome P450 monooxygenase"/>
    <property type="match status" value="1"/>
</dbReference>
<accession>A0A8H9ME97</accession>
<proteinExistence type="inferred from homology"/>
<dbReference type="PANTHER" id="PTHR46696">
    <property type="entry name" value="P450, PUTATIVE (EUROFUNG)-RELATED"/>
    <property type="match status" value="1"/>
</dbReference>
<organism evidence="10 11">
    <name type="scientific">Amycolatopsis bartoniae</name>
    <dbReference type="NCBI Taxonomy" id="941986"/>
    <lineage>
        <taxon>Bacteria</taxon>
        <taxon>Bacillati</taxon>
        <taxon>Actinomycetota</taxon>
        <taxon>Actinomycetes</taxon>
        <taxon>Pseudonocardiales</taxon>
        <taxon>Pseudonocardiaceae</taxon>
        <taxon>Amycolatopsis</taxon>
    </lineage>
</organism>
<dbReference type="AlphaFoldDB" id="A0A8H9ME97"/>
<dbReference type="CDD" id="cd11030">
    <property type="entry name" value="CYP105-like"/>
    <property type="match status" value="1"/>
</dbReference>
<comment type="function">
    <text evidence="8">Involved in the coupling of aromatic side chains of the heptapeptide of vancomycin.</text>
</comment>
<dbReference type="PRINTS" id="PR00385">
    <property type="entry name" value="P450"/>
</dbReference>
<dbReference type="EMBL" id="BNAV01000008">
    <property type="protein sequence ID" value="GHF70571.1"/>
    <property type="molecule type" value="Genomic_DNA"/>
</dbReference>
<comment type="caution">
    <text evidence="10">The sequence shown here is derived from an EMBL/GenBank/DDBJ whole genome shotgun (WGS) entry which is preliminary data.</text>
</comment>
<keyword evidence="3 9" id="KW-0349">Heme</keyword>
<evidence type="ECO:0000313" key="10">
    <source>
        <dbReference type="EMBL" id="GHF70571.1"/>
    </source>
</evidence>